<name>A0A5M3MWW2_CONPW</name>
<feature type="compositionally biased region" description="Polar residues" evidence="1">
    <location>
        <begin position="517"/>
        <end position="529"/>
    </location>
</feature>
<evidence type="ECO:0000256" key="1">
    <source>
        <dbReference type="SAM" id="MobiDB-lite"/>
    </source>
</evidence>
<sequence>MASSVSPAPTSPSAFPHVQHSPSPQPIASKHTSITPNAHPYAIKTTSSALLSRSNSTPHSYATKHHYVPPSPSRPRHRTSSSVSSVSSVSSGGEDVNRPTPLPVPDGFISSSPAAQPRIKTAEGPSPRRLRRADTVPHKPRPLSTVQDGNESHENPAHWDTAQLCDHLAKSGMDIDAIAVVRQRQITGRQFMRLPAADLESLPAGEALYTASRSLRSGSLRRRIWVDSYHANEISASSGEVYANGLYSRSASSVDLSSDSNAVSPFSQDPTASPSSPASSTSSHASGLSRSKSDAAKFAPPAIPIPLPHRSNSVSATDYSERKEQRYRELARFKTRKRGVKDLAQNWEHNSQGSEASMSESEFSDADSLSGDHSLEKDTEAREVQQATNVAERDQDFIPISEPIKAEEHEAEVPVTRTEAIVGVEALDGLPSQLSTVDQPPPYSLSRDEDDEPTIEELLANEPVAGARAWETDFGLGQTVKRLPSDDSSASPGSSGFKSARSSWKNSIRVKPGSGKGSSRASKNSQRMTVTAIFGDESDKGDDEADKKATIMDEVAPELSHTSSLFETAGNVPVVSGSFSPMRVTRAVETDTEDEYAVETKQETQERDNGQEELLASIAESLASTRSMLEHFRTRLDALEQANAASPSTAPAPELAPEPTKETAQPTPEPDVAEPADSPVVAPSDDAKSPSLNDASFSQLTRAAVSKVFAWTYPAAHPDAVSVRPSSTERAGVRTLRSGSSVPARGRSEVRRMPVSMKMPYLLVVSIVMCALLARDMGRRFVPRGVPTQK</sequence>
<dbReference type="RefSeq" id="XP_007765532.1">
    <property type="nucleotide sequence ID" value="XM_007767342.1"/>
</dbReference>
<feature type="compositionally biased region" description="Low complexity" evidence="1">
    <location>
        <begin position="642"/>
        <end position="664"/>
    </location>
</feature>
<keyword evidence="3" id="KW-1185">Reference proteome</keyword>
<feature type="region of interest" description="Disordered" evidence="1">
    <location>
        <begin position="1"/>
        <end position="155"/>
    </location>
</feature>
<evidence type="ECO:0000313" key="2">
    <source>
        <dbReference type="EMBL" id="EIW83560.1"/>
    </source>
</evidence>
<dbReference type="EMBL" id="JH711575">
    <property type="protein sequence ID" value="EIW83560.1"/>
    <property type="molecule type" value="Genomic_DNA"/>
</dbReference>
<feature type="compositionally biased region" description="Polar residues" evidence="1">
    <location>
        <begin position="44"/>
        <end position="60"/>
    </location>
</feature>
<feature type="region of interest" description="Disordered" evidence="1">
    <location>
        <begin position="479"/>
        <end position="530"/>
    </location>
</feature>
<feature type="compositionally biased region" description="Basic and acidic residues" evidence="1">
    <location>
        <begin position="598"/>
        <end position="610"/>
    </location>
</feature>
<feature type="compositionally biased region" description="Polar residues" evidence="1">
    <location>
        <begin position="347"/>
        <end position="361"/>
    </location>
</feature>
<feature type="region of interest" description="Disordered" evidence="1">
    <location>
        <begin position="343"/>
        <end position="383"/>
    </location>
</feature>
<feature type="region of interest" description="Disordered" evidence="1">
    <location>
        <begin position="720"/>
        <end position="748"/>
    </location>
</feature>
<feature type="compositionally biased region" description="Basic and acidic residues" evidence="1">
    <location>
        <begin position="373"/>
        <end position="383"/>
    </location>
</feature>
<dbReference type="OrthoDB" id="2425321at2759"/>
<feature type="compositionally biased region" description="Low complexity" evidence="1">
    <location>
        <begin position="486"/>
        <end position="500"/>
    </location>
</feature>
<feature type="region of interest" description="Disordered" evidence="1">
    <location>
        <begin position="258"/>
        <end position="324"/>
    </location>
</feature>
<dbReference type="AlphaFoldDB" id="A0A5M3MWW2"/>
<feature type="compositionally biased region" description="Low complexity" evidence="1">
    <location>
        <begin position="80"/>
        <end position="91"/>
    </location>
</feature>
<dbReference type="GeneID" id="19202729"/>
<gene>
    <name evidence="2" type="ORF">CONPUDRAFT_150647</name>
</gene>
<reference evidence="3" key="1">
    <citation type="journal article" date="2012" name="Science">
        <title>The Paleozoic origin of enzymatic lignin decomposition reconstructed from 31 fungal genomes.</title>
        <authorList>
            <person name="Floudas D."/>
            <person name="Binder M."/>
            <person name="Riley R."/>
            <person name="Barry K."/>
            <person name="Blanchette R.A."/>
            <person name="Henrissat B."/>
            <person name="Martinez A.T."/>
            <person name="Otillar R."/>
            <person name="Spatafora J.W."/>
            <person name="Yadav J.S."/>
            <person name="Aerts A."/>
            <person name="Benoit I."/>
            <person name="Boyd A."/>
            <person name="Carlson A."/>
            <person name="Copeland A."/>
            <person name="Coutinho P.M."/>
            <person name="de Vries R.P."/>
            <person name="Ferreira P."/>
            <person name="Findley K."/>
            <person name="Foster B."/>
            <person name="Gaskell J."/>
            <person name="Glotzer D."/>
            <person name="Gorecki P."/>
            <person name="Heitman J."/>
            <person name="Hesse C."/>
            <person name="Hori C."/>
            <person name="Igarashi K."/>
            <person name="Jurgens J.A."/>
            <person name="Kallen N."/>
            <person name="Kersten P."/>
            <person name="Kohler A."/>
            <person name="Kuees U."/>
            <person name="Kumar T.K.A."/>
            <person name="Kuo A."/>
            <person name="LaButti K."/>
            <person name="Larrondo L.F."/>
            <person name="Lindquist E."/>
            <person name="Ling A."/>
            <person name="Lombard V."/>
            <person name="Lucas S."/>
            <person name="Lundell T."/>
            <person name="Martin R."/>
            <person name="McLaughlin D.J."/>
            <person name="Morgenstern I."/>
            <person name="Morin E."/>
            <person name="Murat C."/>
            <person name="Nagy L.G."/>
            <person name="Nolan M."/>
            <person name="Ohm R.A."/>
            <person name="Patyshakuliyeva A."/>
            <person name="Rokas A."/>
            <person name="Ruiz-Duenas F.J."/>
            <person name="Sabat G."/>
            <person name="Salamov A."/>
            <person name="Samejima M."/>
            <person name="Schmutz J."/>
            <person name="Slot J.C."/>
            <person name="St John F."/>
            <person name="Stenlid J."/>
            <person name="Sun H."/>
            <person name="Sun S."/>
            <person name="Syed K."/>
            <person name="Tsang A."/>
            <person name="Wiebenga A."/>
            <person name="Young D."/>
            <person name="Pisabarro A."/>
            <person name="Eastwood D.C."/>
            <person name="Martin F."/>
            <person name="Cullen D."/>
            <person name="Grigoriev I.V."/>
            <person name="Hibbett D.S."/>
        </authorList>
    </citation>
    <scope>NUCLEOTIDE SEQUENCE [LARGE SCALE GENOMIC DNA]</scope>
    <source>
        <strain evidence="3">RWD-64-598 SS2</strain>
    </source>
</reference>
<comment type="caution">
    <text evidence="2">The sequence shown here is derived from an EMBL/GenBank/DDBJ whole genome shotgun (WGS) entry which is preliminary data.</text>
</comment>
<feature type="region of interest" description="Disordered" evidence="1">
    <location>
        <begin position="431"/>
        <end position="451"/>
    </location>
</feature>
<feature type="region of interest" description="Disordered" evidence="1">
    <location>
        <begin position="588"/>
        <end position="611"/>
    </location>
</feature>
<dbReference type="Proteomes" id="UP000053558">
    <property type="component" value="Unassembled WGS sequence"/>
</dbReference>
<feature type="compositionally biased region" description="Low complexity" evidence="1">
    <location>
        <begin position="258"/>
        <end position="290"/>
    </location>
</feature>
<organism evidence="2 3">
    <name type="scientific">Coniophora puteana (strain RWD-64-598)</name>
    <name type="common">Brown rot fungus</name>
    <dbReference type="NCBI Taxonomy" id="741705"/>
    <lineage>
        <taxon>Eukaryota</taxon>
        <taxon>Fungi</taxon>
        <taxon>Dikarya</taxon>
        <taxon>Basidiomycota</taxon>
        <taxon>Agaricomycotina</taxon>
        <taxon>Agaricomycetes</taxon>
        <taxon>Agaricomycetidae</taxon>
        <taxon>Boletales</taxon>
        <taxon>Coniophorineae</taxon>
        <taxon>Coniophoraceae</taxon>
        <taxon>Coniophora</taxon>
    </lineage>
</organism>
<feature type="compositionally biased region" description="Low complexity" evidence="1">
    <location>
        <begin position="1"/>
        <end position="14"/>
    </location>
</feature>
<evidence type="ECO:0000313" key="3">
    <source>
        <dbReference type="Proteomes" id="UP000053558"/>
    </source>
</evidence>
<proteinExistence type="predicted"/>
<dbReference type="KEGG" id="cput:CONPUDRAFT_150647"/>
<evidence type="ECO:0008006" key="4">
    <source>
        <dbReference type="Google" id="ProtNLM"/>
    </source>
</evidence>
<accession>A0A5M3MWW2</accession>
<protein>
    <recommendedName>
        <fullName evidence="4">SAM domain-containing protein</fullName>
    </recommendedName>
</protein>
<feature type="region of interest" description="Disordered" evidence="1">
    <location>
        <begin position="642"/>
        <end position="693"/>
    </location>
</feature>